<reference evidence="1 2" key="1">
    <citation type="submission" date="2019-08" db="EMBL/GenBank/DDBJ databases">
        <title>In-depth cultivation of the pig gut microbiome towards novel bacterial diversity and tailored functional studies.</title>
        <authorList>
            <person name="Wylensek D."/>
            <person name="Hitch T.C.A."/>
            <person name="Clavel T."/>
        </authorList>
    </citation>
    <scope>NUCLEOTIDE SEQUENCE [LARGE SCALE GENOMIC DNA]</scope>
    <source>
        <strain evidence="1 2">NM-380-WT-3C1</strain>
    </source>
</reference>
<dbReference type="RefSeq" id="WP_154426970.1">
    <property type="nucleotide sequence ID" value="NZ_VUNN01000038.1"/>
</dbReference>
<name>A0A7X2PEE7_9SPIO</name>
<evidence type="ECO:0000313" key="1">
    <source>
        <dbReference type="EMBL" id="MSU07318.1"/>
    </source>
</evidence>
<dbReference type="AlphaFoldDB" id="A0A7X2PEE7"/>
<evidence type="ECO:0000313" key="2">
    <source>
        <dbReference type="Proteomes" id="UP000460549"/>
    </source>
</evidence>
<organism evidence="1 2">
    <name type="scientific">Bullifex porci</name>
    <dbReference type="NCBI Taxonomy" id="2606638"/>
    <lineage>
        <taxon>Bacteria</taxon>
        <taxon>Pseudomonadati</taxon>
        <taxon>Spirochaetota</taxon>
        <taxon>Spirochaetia</taxon>
        <taxon>Spirochaetales</taxon>
        <taxon>Spirochaetaceae</taxon>
        <taxon>Bullifex</taxon>
    </lineage>
</organism>
<sequence>MIKFEGKHICEKCGQEYSWRVRKYENGEFSFGIMDKMQSKNVRSFDVTPHGYFVVGLCPYCLEPSFANLAEGIK</sequence>
<comment type="caution">
    <text evidence="1">The sequence shown here is derived from an EMBL/GenBank/DDBJ whole genome shotgun (WGS) entry which is preliminary data.</text>
</comment>
<proteinExistence type="predicted"/>
<protein>
    <submittedName>
        <fullName evidence="1">Uncharacterized protein</fullName>
    </submittedName>
</protein>
<dbReference type="EMBL" id="VUNN01000038">
    <property type="protein sequence ID" value="MSU07318.1"/>
    <property type="molecule type" value="Genomic_DNA"/>
</dbReference>
<accession>A0A7X2PEE7</accession>
<keyword evidence="2" id="KW-1185">Reference proteome</keyword>
<gene>
    <name evidence="1" type="ORF">FYJ80_11220</name>
</gene>
<dbReference type="Proteomes" id="UP000460549">
    <property type="component" value="Unassembled WGS sequence"/>
</dbReference>